<name>A0ABP8TUC4_9ACTN</name>
<dbReference type="RefSeq" id="WP_345362711.1">
    <property type="nucleotide sequence ID" value="NZ_BAABHJ010000026.1"/>
</dbReference>
<sequence>MADTSSASLARLERLPATFLARMAREIGMAPHDLYRLRDEGAIQELSRGVFRKAAAPEGQVDLLAVALRAPLAVVCLDSALALHGLVDEIPAKLHIAVPRGTTPPRVDYPPVQVHRFHADTFEIGVEMYEAAPSEWVRIYSAARSVVDAMRLRHLVGDVFALRALRTSLENGAARPGELVDLARTLGVGGAVLQAIEVMLS</sequence>
<accession>A0ABP8TUC4</accession>
<comment type="caution">
    <text evidence="1">The sequence shown here is derived from an EMBL/GenBank/DDBJ whole genome shotgun (WGS) entry which is preliminary data.</text>
</comment>
<reference evidence="2" key="1">
    <citation type="journal article" date="2019" name="Int. J. Syst. Evol. Microbiol.">
        <title>The Global Catalogue of Microorganisms (GCM) 10K type strain sequencing project: providing services to taxonomists for standard genome sequencing and annotation.</title>
        <authorList>
            <consortium name="The Broad Institute Genomics Platform"/>
            <consortium name="The Broad Institute Genome Sequencing Center for Infectious Disease"/>
            <person name="Wu L."/>
            <person name="Ma J."/>
        </authorList>
    </citation>
    <scope>NUCLEOTIDE SEQUENCE [LARGE SCALE GENOMIC DNA]</scope>
    <source>
        <strain evidence="2">JCM 17938</strain>
    </source>
</reference>
<dbReference type="EMBL" id="BAABHJ010000026">
    <property type="protein sequence ID" value="GAA4614382.1"/>
    <property type="molecule type" value="Genomic_DNA"/>
</dbReference>
<evidence type="ECO:0000313" key="2">
    <source>
        <dbReference type="Proteomes" id="UP001500212"/>
    </source>
</evidence>
<gene>
    <name evidence="1" type="ORF">GCM10023195_62720</name>
</gene>
<protein>
    <submittedName>
        <fullName evidence="1">Type IV toxin-antitoxin system AbiEi family antitoxin domain-containing protein</fullName>
    </submittedName>
</protein>
<keyword evidence="2" id="KW-1185">Reference proteome</keyword>
<dbReference type="Proteomes" id="UP001500212">
    <property type="component" value="Unassembled WGS sequence"/>
</dbReference>
<evidence type="ECO:0000313" key="1">
    <source>
        <dbReference type="EMBL" id="GAA4614382.1"/>
    </source>
</evidence>
<proteinExistence type="predicted"/>
<organism evidence="1 2">
    <name type="scientific">Actinoallomurus liliacearum</name>
    <dbReference type="NCBI Taxonomy" id="1080073"/>
    <lineage>
        <taxon>Bacteria</taxon>
        <taxon>Bacillati</taxon>
        <taxon>Actinomycetota</taxon>
        <taxon>Actinomycetes</taxon>
        <taxon>Streptosporangiales</taxon>
        <taxon>Thermomonosporaceae</taxon>
        <taxon>Actinoallomurus</taxon>
    </lineage>
</organism>